<dbReference type="EMBL" id="KN275962">
    <property type="protein sequence ID" value="KGM91917.1"/>
    <property type="molecule type" value="Genomic_DNA"/>
</dbReference>
<accession>A0A0A0HTD3</accession>
<dbReference type="Proteomes" id="UP000001628">
    <property type="component" value="Unassembled WGS sequence"/>
</dbReference>
<dbReference type="GeneID" id="22587787"/>
<evidence type="ECO:0000313" key="1">
    <source>
        <dbReference type="EMBL" id="KGM91917.1"/>
    </source>
</evidence>
<dbReference type="InParanoid" id="A0A0A0HTD3"/>
<dbReference type="AlphaFoldDB" id="A0A0A0HTD3"/>
<name>A0A0A0HTD3_PARBD</name>
<dbReference type="STRING" id="502780.A0A0A0HTD3"/>
<organism evidence="1 2">
    <name type="scientific">Paracoccidioides brasiliensis (strain Pb18)</name>
    <dbReference type="NCBI Taxonomy" id="502780"/>
    <lineage>
        <taxon>Eukaryota</taxon>
        <taxon>Fungi</taxon>
        <taxon>Dikarya</taxon>
        <taxon>Ascomycota</taxon>
        <taxon>Pezizomycotina</taxon>
        <taxon>Eurotiomycetes</taxon>
        <taxon>Eurotiomycetidae</taxon>
        <taxon>Onygenales</taxon>
        <taxon>Ajellomycetaceae</taxon>
        <taxon>Paracoccidioides</taxon>
    </lineage>
</organism>
<reference evidence="1 2" key="1">
    <citation type="journal article" date="2011" name="PLoS Genet.">
        <title>Comparative genomic analysis of human fungal pathogens causing paracoccidioidomycosis.</title>
        <authorList>
            <person name="Desjardins C.A."/>
            <person name="Champion M.D."/>
            <person name="Holder J.W."/>
            <person name="Muszewska A."/>
            <person name="Goldberg J."/>
            <person name="Bailao A.M."/>
            <person name="Brigido M.M."/>
            <person name="Ferreira M.E."/>
            <person name="Garcia A.M."/>
            <person name="Grynberg M."/>
            <person name="Gujja S."/>
            <person name="Heiman D.I."/>
            <person name="Henn M.R."/>
            <person name="Kodira C.D."/>
            <person name="Leon-Narvaez H."/>
            <person name="Longo L.V."/>
            <person name="Ma L.J."/>
            <person name="Malavazi I."/>
            <person name="Matsuo A.L."/>
            <person name="Morais F.V."/>
            <person name="Pereira M."/>
            <person name="Rodriguez-Brito S."/>
            <person name="Sakthikumar S."/>
            <person name="Salem-Izacc S.M."/>
            <person name="Sykes S.M."/>
            <person name="Teixeira M.M."/>
            <person name="Vallejo M.C."/>
            <person name="Walter M.E."/>
            <person name="Yandava C."/>
            <person name="Young S."/>
            <person name="Zeng Q."/>
            <person name="Zucker J."/>
            <person name="Felipe M.S."/>
            <person name="Goldman G.H."/>
            <person name="Haas B.J."/>
            <person name="McEwen J.G."/>
            <person name="Nino-Vega G."/>
            <person name="Puccia R."/>
            <person name="San-Blas G."/>
            <person name="Soares C.M."/>
            <person name="Birren B.W."/>
            <person name="Cuomo C.A."/>
        </authorList>
    </citation>
    <scope>NUCLEOTIDE SEQUENCE [LARGE SCALE GENOMIC DNA]</scope>
    <source>
        <strain evidence="1 2">Pb18</strain>
    </source>
</reference>
<protein>
    <submittedName>
        <fullName evidence="1">Uncharacterized protein</fullName>
    </submittedName>
</protein>
<dbReference type="RefSeq" id="XP_010761113.1">
    <property type="nucleotide sequence ID" value="XM_010762811.1"/>
</dbReference>
<gene>
    <name evidence="1" type="ORF">PADG_11890</name>
</gene>
<dbReference type="KEGG" id="pbn:PADG_11890"/>
<dbReference type="VEuPathDB" id="FungiDB:PADG_11890"/>
<sequence length="114" mass="13165">MDFTGRGCSLQPALVDKGWKYMASDLAHLFERLQKAKGNFRYDHQQMLVSWSFQRPTDVEIQNVRKWNVNIWKAVFNLIDTSHKRPRRRVSPLPLAARQSELLGMVARAAAPTV</sequence>
<dbReference type="HOGENOM" id="CLU_2278317_0_0_1"/>
<keyword evidence="2" id="KW-1185">Reference proteome</keyword>
<proteinExistence type="predicted"/>
<evidence type="ECO:0000313" key="2">
    <source>
        <dbReference type="Proteomes" id="UP000001628"/>
    </source>
</evidence>